<dbReference type="Gene3D" id="3.90.550.10">
    <property type="entry name" value="Spore Coat Polysaccharide Biosynthesis Protein SpsA, Chain A"/>
    <property type="match status" value="1"/>
</dbReference>
<dbReference type="InterPro" id="IPR050256">
    <property type="entry name" value="Glycosyltransferase_2"/>
</dbReference>
<evidence type="ECO:0000259" key="9">
    <source>
        <dbReference type="Pfam" id="PF00535"/>
    </source>
</evidence>
<evidence type="ECO:0000313" key="11">
    <source>
        <dbReference type="Proteomes" id="UP000229699"/>
    </source>
</evidence>
<sequence>MISVIIPFYNEAESIPVLINLLINTLSKIKKEYEIVLVDDGSEEKSKIKDKRSNIKIFNHKKRLGKGAALKTGVENSLGEIIIFMDGDLQDDPEDLPKFIEKINEGNDFVNGIREKRNDNVLVKFYSKIVAWFLKSFLNSPYIDINCGYKAFKREVLKDFIFYGNNFRFLPLAVFYNGSKVTEINVKNNQRKFGKSKFGPGKLFTGLLDTLTAYFLFKFSEKPLHFFGMIGGALFFIGFLISFYLTIERLFFGVLLYQRPLLQLGILLIIVGIQVVMTGIIGELIVFIDQKSKIKDQK</sequence>
<proteinExistence type="predicted"/>
<organism evidence="10 11">
    <name type="scientific">Candidatus Roizmanbacteria bacterium CG22_combo_CG10-13_8_21_14_all_34_12</name>
    <dbReference type="NCBI Taxonomy" id="1974860"/>
    <lineage>
        <taxon>Bacteria</taxon>
        <taxon>Candidatus Roizmaniibacteriota</taxon>
    </lineage>
</organism>
<evidence type="ECO:0000256" key="6">
    <source>
        <dbReference type="ARBA" id="ARBA00022989"/>
    </source>
</evidence>
<keyword evidence="5" id="KW-0448">Lipopolysaccharide biosynthesis</keyword>
<accession>A0A2H0C131</accession>
<dbReference type="GO" id="GO:0009103">
    <property type="term" value="P:lipopolysaccharide biosynthetic process"/>
    <property type="evidence" value="ECO:0007669"/>
    <property type="project" value="UniProtKB-KW"/>
</dbReference>
<evidence type="ECO:0000256" key="8">
    <source>
        <dbReference type="SAM" id="Phobius"/>
    </source>
</evidence>
<comment type="caution">
    <text evidence="10">The sequence shown here is derived from an EMBL/GenBank/DDBJ whole genome shotgun (WGS) entry which is preliminary data.</text>
</comment>
<feature type="transmembrane region" description="Helical" evidence="8">
    <location>
        <begin position="198"/>
        <end position="217"/>
    </location>
</feature>
<feature type="transmembrane region" description="Helical" evidence="8">
    <location>
        <begin position="224"/>
        <end position="245"/>
    </location>
</feature>
<dbReference type="GO" id="GO:0005886">
    <property type="term" value="C:plasma membrane"/>
    <property type="evidence" value="ECO:0007669"/>
    <property type="project" value="TreeGrafter"/>
</dbReference>
<evidence type="ECO:0000313" key="10">
    <source>
        <dbReference type="EMBL" id="PIP63604.1"/>
    </source>
</evidence>
<dbReference type="GO" id="GO:0016757">
    <property type="term" value="F:glycosyltransferase activity"/>
    <property type="evidence" value="ECO:0007669"/>
    <property type="project" value="UniProtKB-KW"/>
</dbReference>
<dbReference type="AlphaFoldDB" id="A0A2H0C131"/>
<keyword evidence="2" id="KW-0328">Glycosyltransferase</keyword>
<dbReference type="EMBL" id="PCTC01000032">
    <property type="protein sequence ID" value="PIP63604.1"/>
    <property type="molecule type" value="Genomic_DNA"/>
</dbReference>
<feature type="transmembrane region" description="Helical" evidence="8">
    <location>
        <begin position="265"/>
        <end position="288"/>
    </location>
</feature>
<evidence type="ECO:0000256" key="4">
    <source>
        <dbReference type="ARBA" id="ARBA00022692"/>
    </source>
</evidence>
<protein>
    <submittedName>
        <fullName evidence="10">Glycosyltransferase</fullName>
    </submittedName>
</protein>
<reference evidence="10 11" key="1">
    <citation type="submission" date="2017-09" db="EMBL/GenBank/DDBJ databases">
        <title>Depth-based differentiation of microbial function through sediment-hosted aquifers and enrichment of novel symbionts in the deep terrestrial subsurface.</title>
        <authorList>
            <person name="Probst A.J."/>
            <person name="Ladd B."/>
            <person name="Jarett J.K."/>
            <person name="Geller-Mcgrath D.E."/>
            <person name="Sieber C.M."/>
            <person name="Emerson J.B."/>
            <person name="Anantharaman K."/>
            <person name="Thomas B.C."/>
            <person name="Malmstrom R."/>
            <person name="Stieglmeier M."/>
            <person name="Klingl A."/>
            <person name="Woyke T."/>
            <person name="Ryan C.M."/>
            <person name="Banfield J.F."/>
        </authorList>
    </citation>
    <scope>NUCLEOTIDE SEQUENCE [LARGE SCALE GENOMIC DNA]</scope>
    <source>
        <strain evidence="10">CG22_combo_CG10-13_8_21_14_all_34_12</strain>
    </source>
</reference>
<evidence type="ECO:0000256" key="3">
    <source>
        <dbReference type="ARBA" id="ARBA00022679"/>
    </source>
</evidence>
<dbReference type="Pfam" id="PF00535">
    <property type="entry name" value="Glycos_transf_2"/>
    <property type="match status" value="1"/>
</dbReference>
<evidence type="ECO:0000256" key="5">
    <source>
        <dbReference type="ARBA" id="ARBA00022985"/>
    </source>
</evidence>
<name>A0A2H0C131_9BACT</name>
<keyword evidence="1" id="KW-1003">Cell membrane</keyword>
<dbReference type="PANTHER" id="PTHR48090">
    <property type="entry name" value="UNDECAPRENYL-PHOSPHATE 4-DEOXY-4-FORMAMIDO-L-ARABINOSE TRANSFERASE-RELATED"/>
    <property type="match status" value="1"/>
</dbReference>
<keyword evidence="4 8" id="KW-0812">Transmembrane</keyword>
<dbReference type="SUPFAM" id="SSF53448">
    <property type="entry name" value="Nucleotide-diphospho-sugar transferases"/>
    <property type="match status" value="1"/>
</dbReference>
<gene>
    <name evidence="10" type="ORF">COW97_01530</name>
</gene>
<dbReference type="CDD" id="cd04187">
    <property type="entry name" value="DPM1_like_bac"/>
    <property type="match status" value="1"/>
</dbReference>
<evidence type="ECO:0000256" key="2">
    <source>
        <dbReference type="ARBA" id="ARBA00022676"/>
    </source>
</evidence>
<dbReference type="InterPro" id="IPR029044">
    <property type="entry name" value="Nucleotide-diphossugar_trans"/>
</dbReference>
<keyword evidence="6 8" id="KW-1133">Transmembrane helix</keyword>
<dbReference type="PANTHER" id="PTHR48090:SF3">
    <property type="entry name" value="UNDECAPRENYL-PHOSPHATE 4-DEOXY-4-FORMAMIDO-L-ARABINOSE TRANSFERASE"/>
    <property type="match status" value="1"/>
</dbReference>
<feature type="domain" description="Glycosyltransferase 2-like" evidence="9">
    <location>
        <begin position="3"/>
        <end position="157"/>
    </location>
</feature>
<keyword evidence="3 10" id="KW-0808">Transferase</keyword>
<dbReference type="InterPro" id="IPR001173">
    <property type="entry name" value="Glyco_trans_2-like"/>
</dbReference>
<dbReference type="Proteomes" id="UP000229699">
    <property type="component" value="Unassembled WGS sequence"/>
</dbReference>
<evidence type="ECO:0000256" key="1">
    <source>
        <dbReference type="ARBA" id="ARBA00022475"/>
    </source>
</evidence>
<evidence type="ECO:0000256" key="7">
    <source>
        <dbReference type="ARBA" id="ARBA00023136"/>
    </source>
</evidence>
<keyword evidence="7 8" id="KW-0472">Membrane</keyword>